<sequence length="198" mass="22715">MKLWMRKISVALIAFITLGLYVPGSPADVQADPGKETADSHKTSSERADHDEQPALTATMPVNTPEDPVQDLHDKAREQALLKMGPRIVTKVEDDFEADILPKMEEALDTIFDGTEARTVEHYHLTKQPSSGFGERIFDIYDDRSKEAVARFDVRRENRPMEGYWFNFHYHVKSDGFTEHHAIGEIYWDKNKPPKWMA</sequence>
<evidence type="ECO:0000256" key="2">
    <source>
        <dbReference type="SAM" id="SignalP"/>
    </source>
</evidence>
<accession>A0ABW2URG1</accession>
<feature type="chain" id="PRO_5046007614" evidence="2">
    <location>
        <begin position="28"/>
        <end position="198"/>
    </location>
</feature>
<evidence type="ECO:0000313" key="4">
    <source>
        <dbReference type="Proteomes" id="UP001596620"/>
    </source>
</evidence>
<protein>
    <submittedName>
        <fullName evidence="3">YpjP family protein</fullName>
    </submittedName>
</protein>
<feature type="compositionally biased region" description="Basic and acidic residues" evidence="1">
    <location>
        <begin position="33"/>
        <end position="53"/>
    </location>
</feature>
<dbReference type="Proteomes" id="UP001596620">
    <property type="component" value="Unassembled WGS sequence"/>
</dbReference>
<comment type="caution">
    <text evidence="3">The sequence shown here is derived from an EMBL/GenBank/DDBJ whole genome shotgun (WGS) entry which is preliminary data.</text>
</comment>
<name>A0ABW2URG1_9BACI</name>
<proteinExistence type="predicted"/>
<dbReference type="InterPro" id="IPR025616">
    <property type="entry name" value="YpjP"/>
</dbReference>
<dbReference type="EMBL" id="JBHTGR010000006">
    <property type="protein sequence ID" value="MFC7746487.1"/>
    <property type="molecule type" value="Genomic_DNA"/>
</dbReference>
<organism evidence="3 4">
    <name type="scientific">Lentibacillus kimchii</name>
    <dbReference type="NCBI Taxonomy" id="1542911"/>
    <lineage>
        <taxon>Bacteria</taxon>
        <taxon>Bacillati</taxon>
        <taxon>Bacillota</taxon>
        <taxon>Bacilli</taxon>
        <taxon>Bacillales</taxon>
        <taxon>Bacillaceae</taxon>
        <taxon>Lentibacillus</taxon>
    </lineage>
</organism>
<keyword evidence="2" id="KW-0732">Signal</keyword>
<feature type="signal peptide" evidence="2">
    <location>
        <begin position="1"/>
        <end position="27"/>
    </location>
</feature>
<feature type="region of interest" description="Disordered" evidence="1">
    <location>
        <begin position="30"/>
        <end position="69"/>
    </location>
</feature>
<reference evidence="4" key="1">
    <citation type="journal article" date="2019" name="Int. J. Syst. Evol. Microbiol.">
        <title>The Global Catalogue of Microorganisms (GCM) 10K type strain sequencing project: providing services to taxonomists for standard genome sequencing and annotation.</title>
        <authorList>
            <consortium name="The Broad Institute Genomics Platform"/>
            <consortium name="The Broad Institute Genome Sequencing Center for Infectious Disease"/>
            <person name="Wu L."/>
            <person name="Ma J."/>
        </authorList>
    </citation>
    <scope>NUCLEOTIDE SEQUENCE [LARGE SCALE GENOMIC DNA]</scope>
    <source>
        <strain evidence="4">JCM 30234</strain>
    </source>
</reference>
<keyword evidence="4" id="KW-1185">Reference proteome</keyword>
<gene>
    <name evidence="3" type="ORF">ACFQU8_04425</name>
</gene>
<dbReference type="Pfam" id="PF14005">
    <property type="entry name" value="YpjP"/>
    <property type="match status" value="1"/>
</dbReference>
<dbReference type="RefSeq" id="WP_382357977.1">
    <property type="nucleotide sequence ID" value="NZ_JBHTGR010000006.1"/>
</dbReference>
<evidence type="ECO:0000256" key="1">
    <source>
        <dbReference type="SAM" id="MobiDB-lite"/>
    </source>
</evidence>
<evidence type="ECO:0000313" key="3">
    <source>
        <dbReference type="EMBL" id="MFC7746487.1"/>
    </source>
</evidence>